<protein>
    <recommendedName>
        <fullName evidence="4">Excinuclease ATPase subunit</fullName>
    </recommendedName>
</protein>
<gene>
    <name evidence="2" type="ORF">HNQ60_002280</name>
</gene>
<feature type="signal peptide" evidence="1">
    <location>
        <begin position="1"/>
        <end position="22"/>
    </location>
</feature>
<reference evidence="2 3" key="1">
    <citation type="submission" date="2020-08" db="EMBL/GenBank/DDBJ databases">
        <title>Genomic Encyclopedia of Type Strains, Phase IV (KMG-IV): sequencing the most valuable type-strain genomes for metagenomic binning, comparative biology and taxonomic classification.</title>
        <authorList>
            <person name="Goeker M."/>
        </authorList>
    </citation>
    <scope>NUCLEOTIDE SEQUENCE [LARGE SCALE GENOMIC DNA]</scope>
    <source>
        <strain evidence="2 3">DSM 26723</strain>
    </source>
</reference>
<dbReference type="EMBL" id="JACHHZ010000002">
    <property type="protein sequence ID" value="MBB6093402.1"/>
    <property type="molecule type" value="Genomic_DNA"/>
</dbReference>
<dbReference type="RefSeq" id="WP_184331694.1">
    <property type="nucleotide sequence ID" value="NZ_JACHHZ010000002.1"/>
</dbReference>
<dbReference type="Proteomes" id="UP000588068">
    <property type="component" value="Unassembled WGS sequence"/>
</dbReference>
<evidence type="ECO:0000313" key="3">
    <source>
        <dbReference type="Proteomes" id="UP000588068"/>
    </source>
</evidence>
<sequence length="145" mass="15405">MKIRTIAAAAAATVLVFSVAQARDTRLKLPIKDAMAAAEAQAKLGTDVKFFFGPQASPQATTTLGTYTANKKTNFANKSDKEGCEWAFLSAMISLKERALAEGGNAVINIQSYYKKNEFSSETEYECGAGAIVGGVTLRGTVVKL</sequence>
<keyword evidence="1" id="KW-0732">Signal</keyword>
<feature type="chain" id="PRO_5032745396" description="Excinuclease ATPase subunit" evidence="1">
    <location>
        <begin position="23"/>
        <end position="145"/>
    </location>
</feature>
<proteinExistence type="predicted"/>
<organism evidence="2 3">
    <name type="scientific">Povalibacter uvarum</name>
    <dbReference type="NCBI Taxonomy" id="732238"/>
    <lineage>
        <taxon>Bacteria</taxon>
        <taxon>Pseudomonadati</taxon>
        <taxon>Pseudomonadota</taxon>
        <taxon>Gammaproteobacteria</taxon>
        <taxon>Steroidobacterales</taxon>
        <taxon>Steroidobacteraceae</taxon>
        <taxon>Povalibacter</taxon>
    </lineage>
</organism>
<keyword evidence="3" id="KW-1185">Reference proteome</keyword>
<evidence type="ECO:0000313" key="2">
    <source>
        <dbReference type="EMBL" id="MBB6093402.1"/>
    </source>
</evidence>
<name>A0A841HMU6_9GAMM</name>
<evidence type="ECO:0008006" key="4">
    <source>
        <dbReference type="Google" id="ProtNLM"/>
    </source>
</evidence>
<accession>A0A841HMU6</accession>
<comment type="caution">
    <text evidence="2">The sequence shown here is derived from an EMBL/GenBank/DDBJ whole genome shotgun (WGS) entry which is preliminary data.</text>
</comment>
<evidence type="ECO:0000256" key="1">
    <source>
        <dbReference type="SAM" id="SignalP"/>
    </source>
</evidence>
<dbReference type="AlphaFoldDB" id="A0A841HMU6"/>